<name>A0A0C2YB08_HEBCY</name>
<feature type="non-terminal residue" evidence="4">
    <location>
        <position position="1"/>
    </location>
</feature>
<dbReference type="HOGENOM" id="CLU_101498_0_0_1"/>
<evidence type="ECO:0000313" key="5">
    <source>
        <dbReference type="Proteomes" id="UP000053424"/>
    </source>
</evidence>
<reference evidence="5" key="2">
    <citation type="submission" date="2015-01" db="EMBL/GenBank/DDBJ databases">
        <title>Evolutionary Origins and Diversification of the Mycorrhizal Mutualists.</title>
        <authorList>
            <consortium name="DOE Joint Genome Institute"/>
            <consortium name="Mycorrhizal Genomics Consortium"/>
            <person name="Kohler A."/>
            <person name="Kuo A."/>
            <person name="Nagy L.G."/>
            <person name="Floudas D."/>
            <person name="Copeland A."/>
            <person name="Barry K.W."/>
            <person name="Cichocki N."/>
            <person name="Veneault-Fourrey C."/>
            <person name="LaButti K."/>
            <person name="Lindquist E.A."/>
            <person name="Lipzen A."/>
            <person name="Lundell T."/>
            <person name="Morin E."/>
            <person name="Murat C."/>
            <person name="Riley R."/>
            <person name="Ohm R."/>
            <person name="Sun H."/>
            <person name="Tunlid A."/>
            <person name="Henrissat B."/>
            <person name="Grigoriev I.V."/>
            <person name="Hibbett D.S."/>
            <person name="Martin F."/>
        </authorList>
    </citation>
    <scope>NUCLEOTIDE SEQUENCE [LARGE SCALE GENOMIC DNA]</scope>
    <source>
        <strain evidence="5">h7</strain>
    </source>
</reference>
<gene>
    <name evidence="4" type="ORF">M413DRAFT_447948</name>
</gene>
<evidence type="ECO:0000256" key="2">
    <source>
        <dbReference type="SAM" id="SignalP"/>
    </source>
</evidence>
<sequence length="201" mass="22425">MRFSNPLVSFLLISTLSLVSASNSKKDQIPMASDSDLPEYVPQTTPQPTLADLLTIEPSASIFYSYARELELSSMLSDHDAKLTVFVPTNKAIMALARKPHQGPDLNVEIEMSEEQFHRRAKKNVERWVSAHIIPEYPLSLDSEQHKTLLKRKTVSFSPIAKNDGQGAEWSRVTLENGFKITGKHEALNGVLYLIDGTIST</sequence>
<accession>A0A0C2YB08</accession>
<dbReference type="Pfam" id="PF02469">
    <property type="entry name" value="Fasciclin"/>
    <property type="match status" value="1"/>
</dbReference>
<dbReference type="OrthoDB" id="5551751at2759"/>
<evidence type="ECO:0000313" key="4">
    <source>
        <dbReference type="EMBL" id="KIM38187.1"/>
    </source>
</evidence>
<dbReference type="InterPro" id="IPR036378">
    <property type="entry name" value="FAS1_dom_sf"/>
</dbReference>
<dbReference type="PROSITE" id="PS50213">
    <property type="entry name" value="FAS1"/>
    <property type="match status" value="1"/>
</dbReference>
<dbReference type="AlphaFoldDB" id="A0A0C2YB08"/>
<reference evidence="4 5" key="1">
    <citation type="submission" date="2014-04" db="EMBL/GenBank/DDBJ databases">
        <authorList>
            <consortium name="DOE Joint Genome Institute"/>
            <person name="Kuo A."/>
            <person name="Gay G."/>
            <person name="Dore J."/>
            <person name="Kohler A."/>
            <person name="Nagy L.G."/>
            <person name="Floudas D."/>
            <person name="Copeland A."/>
            <person name="Barry K.W."/>
            <person name="Cichocki N."/>
            <person name="Veneault-Fourrey C."/>
            <person name="LaButti K."/>
            <person name="Lindquist E.A."/>
            <person name="Lipzen A."/>
            <person name="Lundell T."/>
            <person name="Morin E."/>
            <person name="Murat C."/>
            <person name="Sun H."/>
            <person name="Tunlid A."/>
            <person name="Henrissat B."/>
            <person name="Grigoriev I.V."/>
            <person name="Hibbett D.S."/>
            <person name="Martin F."/>
            <person name="Nordberg H.P."/>
            <person name="Cantor M.N."/>
            <person name="Hua S.X."/>
        </authorList>
    </citation>
    <scope>NUCLEOTIDE SEQUENCE [LARGE SCALE GENOMIC DNA]</scope>
    <source>
        <strain evidence="5">h7</strain>
    </source>
</reference>
<evidence type="ECO:0000256" key="1">
    <source>
        <dbReference type="ARBA" id="ARBA00022729"/>
    </source>
</evidence>
<dbReference type="SUPFAM" id="SSF82153">
    <property type="entry name" value="FAS1 domain"/>
    <property type="match status" value="1"/>
</dbReference>
<feature type="domain" description="FAS1" evidence="3">
    <location>
        <begin position="47"/>
        <end position="199"/>
    </location>
</feature>
<dbReference type="PANTHER" id="PTHR28156:SF1">
    <property type="entry name" value="FAS1 DOMAIN-CONTAINING PROTEIN YDR262W"/>
    <property type="match status" value="1"/>
</dbReference>
<evidence type="ECO:0000259" key="3">
    <source>
        <dbReference type="PROSITE" id="PS50213"/>
    </source>
</evidence>
<feature type="signal peptide" evidence="2">
    <location>
        <begin position="1"/>
        <end position="21"/>
    </location>
</feature>
<proteinExistence type="predicted"/>
<dbReference type="InterPro" id="IPR000782">
    <property type="entry name" value="FAS1_domain"/>
</dbReference>
<keyword evidence="5" id="KW-1185">Reference proteome</keyword>
<dbReference type="InterPro" id="IPR040200">
    <property type="entry name" value="Mug57-like"/>
</dbReference>
<keyword evidence="1 2" id="KW-0732">Signal</keyword>
<protein>
    <recommendedName>
        <fullName evidence="3">FAS1 domain-containing protein</fullName>
    </recommendedName>
</protein>
<feature type="chain" id="PRO_5002174530" description="FAS1 domain-containing protein" evidence="2">
    <location>
        <begin position="22"/>
        <end position="201"/>
    </location>
</feature>
<dbReference type="PANTHER" id="PTHR28156">
    <property type="entry name" value="FAS1 DOMAIN-CONTAINING PROTEIN YDR262W"/>
    <property type="match status" value="1"/>
</dbReference>
<dbReference type="Proteomes" id="UP000053424">
    <property type="component" value="Unassembled WGS sequence"/>
</dbReference>
<dbReference type="EMBL" id="KN831792">
    <property type="protein sequence ID" value="KIM38187.1"/>
    <property type="molecule type" value="Genomic_DNA"/>
</dbReference>
<dbReference type="Gene3D" id="2.30.180.10">
    <property type="entry name" value="FAS1 domain"/>
    <property type="match status" value="1"/>
</dbReference>
<organism evidence="4 5">
    <name type="scientific">Hebeloma cylindrosporum</name>
    <dbReference type="NCBI Taxonomy" id="76867"/>
    <lineage>
        <taxon>Eukaryota</taxon>
        <taxon>Fungi</taxon>
        <taxon>Dikarya</taxon>
        <taxon>Basidiomycota</taxon>
        <taxon>Agaricomycotina</taxon>
        <taxon>Agaricomycetes</taxon>
        <taxon>Agaricomycetidae</taxon>
        <taxon>Agaricales</taxon>
        <taxon>Agaricineae</taxon>
        <taxon>Hymenogastraceae</taxon>
        <taxon>Hebeloma</taxon>
    </lineage>
</organism>
<dbReference type="STRING" id="686832.A0A0C2YB08"/>